<evidence type="ECO:0000256" key="12">
    <source>
        <dbReference type="ARBA" id="ARBA00023004"/>
    </source>
</evidence>
<proteinExistence type="inferred from homology"/>
<sequence>MIRVSSLAFLAVAACLITDVCSKSEILDYEELFASGVEAYLDTRWEHCVRILENAVAIYAQHIDVTVKCRRHCGTANSALLVADCTKFEVYEALADEAACLQNCLREWQLVSVSEDTRRAFGERIPFQYLQKCYSKLGDAKKAASCAYTFLEYNPDHVLMTSYLERYVATPGNDPKDIVSLDQKKYQELYIRAIGLHQRSEYAEECRVVEEVIESYLQAEEDCKILCEDFSPQRIWTRDFPAVARDHLVSALKCKSQCASQLSYFNGRRYQNFFASLYQHLQFCYYHSQNLPKACEANQSFLLLVPDDADMWHNQAFYAQLPNVEEAWFKARKEVVEYLERQQREQDLLRRLELRINERPAPEEVSTTDSPPRRNVTVVEDERSLNGSRFVAEGFLTEDQCNSLVDLAAEVAVAGDGYDGKQSPHSRFETFNGITLGSIAVLTRKGVVDDGLARLLLDTSEQARNYVEAYFALRSRLHFSYTHLVCRTAMTVEKEGPRNDMSHAVHADNCLLQPNGDCIKQRPAPIWRDYSAVLYLNDDFKGGDFVFGRSQDAIEARVSPKCGRMVAFSAGPENLHGVLPVERGRRCALALWFTLDPKYRERDMEFASHVLRKAAPQQRRSTAPPEGARGDPGTPYESALKHGARARLSDEL</sequence>
<dbReference type="InterPro" id="IPR006620">
    <property type="entry name" value="Pro_4_hyd_alph"/>
</dbReference>
<feature type="region of interest" description="Disordered" evidence="14">
    <location>
        <begin position="611"/>
        <end position="652"/>
    </location>
</feature>
<comment type="cofactor">
    <cofactor evidence="1">
        <name>L-ascorbate</name>
        <dbReference type="ChEBI" id="CHEBI:38290"/>
    </cofactor>
</comment>
<evidence type="ECO:0000256" key="6">
    <source>
        <dbReference type="ARBA" id="ARBA00022729"/>
    </source>
</evidence>
<keyword evidence="13" id="KW-0325">Glycoprotein</keyword>
<dbReference type="GO" id="GO:0032963">
    <property type="term" value="P:collagen metabolic process"/>
    <property type="evidence" value="ECO:0007669"/>
    <property type="project" value="InterPro"/>
</dbReference>
<evidence type="ECO:0000256" key="14">
    <source>
        <dbReference type="SAM" id="MobiDB-lite"/>
    </source>
</evidence>
<dbReference type="SMART" id="SM00702">
    <property type="entry name" value="P4Hc"/>
    <property type="match status" value="1"/>
</dbReference>
<dbReference type="GO" id="GO:0005506">
    <property type="term" value="F:iron ion binding"/>
    <property type="evidence" value="ECO:0007669"/>
    <property type="project" value="InterPro"/>
</dbReference>
<dbReference type="Pfam" id="PF23557">
    <property type="entry name" value="TPR_leprecan"/>
    <property type="match status" value="1"/>
</dbReference>
<dbReference type="InterPro" id="IPR011990">
    <property type="entry name" value="TPR-like_helical_dom_sf"/>
</dbReference>
<dbReference type="AlphaFoldDB" id="A0A6B0VFM5"/>
<dbReference type="EC" id="1.14.11.7" evidence="4"/>
<evidence type="ECO:0000256" key="15">
    <source>
        <dbReference type="SAM" id="SignalP"/>
    </source>
</evidence>
<keyword evidence="11" id="KW-0560">Oxidoreductase</keyword>
<evidence type="ECO:0000313" key="17">
    <source>
        <dbReference type="EMBL" id="MXV00362.1"/>
    </source>
</evidence>
<evidence type="ECO:0000256" key="4">
    <source>
        <dbReference type="ARBA" id="ARBA00012262"/>
    </source>
</evidence>
<evidence type="ECO:0000256" key="9">
    <source>
        <dbReference type="ARBA" id="ARBA00022824"/>
    </source>
</evidence>
<keyword evidence="10" id="KW-0223">Dioxygenase</keyword>
<evidence type="ECO:0000256" key="13">
    <source>
        <dbReference type="ARBA" id="ARBA00023180"/>
    </source>
</evidence>
<name>A0A6B0VFM5_IXORI</name>
<dbReference type="Pfam" id="PF13640">
    <property type="entry name" value="2OG-FeII_Oxy_3"/>
    <property type="match status" value="1"/>
</dbReference>
<keyword evidence="6 15" id="KW-0732">Signal</keyword>
<evidence type="ECO:0000256" key="10">
    <source>
        <dbReference type="ARBA" id="ARBA00022964"/>
    </source>
</evidence>
<feature type="chain" id="PRO_5025431180" description="procollagen-proline 3-dioxygenase" evidence="15">
    <location>
        <begin position="23"/>
        <end position="652"/>
    </location>
</feature>
<comment type="cofactor">
    <cofactor evidence="2">
        <name>Fe cation</name>
        <dbReference type="ChEBI" id="CHEBI:24875"/>
    </cofactor>
</comment>
<keyword evidence="5" id="KW-0479">Metal-binding</keyword>
<evidence type="ECO:0000256" key="3">
    <source>
        <dbReference type="ARBA" id="ARBA00006487"/>
    </source>
</evidence>
<dbReference type="InterPro" id="IPR039575">
    <property type="entry name" value="P3H"/>
</dbReference>
<organism evidence="17">
    <name type="scientific">Ixodes ricinus</name>
    <name type="common">Common tick</name>
    <name type="synonym">Acarus ricinus</name>
    <dbReference type="NCBI Taxonomy" id="34613"/>
    <lineage>
        <taxon>Eukaryota</taxon>
        <taxon>Metazoa</taxon>
        <taxon>Ecdysozoa</taxon>
        <taxon>Arthropoda</taxon>
        <taxon>Chelicerata</taxon>
        <taxon>Arachnida</taxon>
        <taxon>Acari</taxon>
        <taxon>Parasitiformes</taxon>
        <taxon>Ixodida</taxon>
        <taxon>Ixodoidea</taxon>
        <taxon>Ixodidae</taxon>
        <taxon>Ixodinae</taxon>
        <taxon>Ixodes</taxon>
    </lineage>
</organism>
<dbReference type="InterPro" id="IPR056585">
    <property type="entry name" value="Leprecan_dom"/>
</dbReference>
<dbReference type="Gene3D" id="2.60.120.620">
    <property type="entry name" value="q2cbj1_9rhob like domain"/>
    <property type="match status" value="1"/>
</dbReference>
<dbReference type="FunFam" id="2.60.120.620:FF:000003">
    <property type="entry name" value="Prolyl 3-hydroxylase 2"/>
    <property type="match status" value="1"/>
</dbReference>
<accession>A0A6B0VFM5</accession>
<dbReference type="PROSITE" id="PS51471">
    <property type="entry name" value="FE2OG_OXY"/>
    <property type="match status" value="1"/>
</dbReference>
<evidence type="ECO:0000256" key="5">
    <source>
        <dbReference type="ARBA" id="ARBA00022723"/>
    </source>
</evidence>
<protein>
    <recommendedName>
        <fullName evidence="4">procollagen-proline 3-dioxygenase</fullName>
        <ecNumber evidence="4">1.14.11.7</ecNumber>
    </recommendedName>
</protein>
<keyword evidence="9" id="KW-0256">Endoplasmic reticulum</keyword>
<dbReference type="PANTHER" id="PTHR14049">
    <property type="entry name" value="LEPRECAN 1"/>
    <property type="match status" value="1"/>
</dbReference>
<evidence type="ECO:0000259" key="16">
    <source>
        <dbReference type="PROSITE" id="PS51471"/>
    </source>
</evidence>
<dbReference type="PANTHER" id="PTHR14049:SF9">
    <property type="entry name" value="PROCOLLAGEN-PROLINE 3-DIOXYGENASE"/>
    <property type="match status" value="1"/>
</dbReference>
<dbReference type="GO" id="GO:0019797">
    <property type="term" value="F:procollagen-proline 3-dioxygenase activity"/>
    <property type="evidence" value="ECO:0007669"/>
    <property type="project" value="UniProtKB-EC"/>
</dbReference>
<dbReference type="Gene3D" id="1.25.40.10">
    <property type="entry name" value="Tetratricopeptide repeat domain"/>
    <property type="match status" value="2"/>
</dbReference>
<keyword evidence="12" id="KW-0408">Iron</keyword>
<dbReference type="InterPro" id="IPR044862">
    <property type="entry name" value="Pro_4_hyd_alph_FE2OG_OXY"/>
</dbReference>
<comment type="similarity">
    <text evidence="3">Belongs to the leprecan family.</text>
</comment>
<dbReference type="EMBL" id="GIFC01018278">
    <property type="protein sequence ID" value="MXV00362.1"/>
    <property type="molecule type" value="Transcribed_RNA"/>
</dbReference>
<reference evidence="17" key="1">
    <citation type="submission" date="2019-12" db="EMBL/GenBank/DDBJ databases">
        <title>An insight into the sialome of adult female Ixodes ricinus ticks feeding for 6 days.</title>
        <authorList>
            <person name="Perner J."/>
            <person name="Ribeiro J.M.C."/>
        </authorList>
    </citation>
    <scope>NUCLEOTIDE SEQUENCE</scope>
    <source>
        <strain evidence="17">Semi-engorged</strain>
        <tissue evidence="17">Salivary glands</tissue>
    </source>
</reference>
<keyword evidence="7" id="KW-0677">Repeat</keyword>
<evidence type="ECO:0000256" key="1">
    <source>
        <dbReference type="ARBA" id="ARBA00001961"/>
    </source>
</evidence>
<evidence type="ECO:0000256" key="11">
    <source>
        <dbReference type="ARBA" id="ARBA00023002"/>
    </source>
</evidence>
<feature type="signal peptide" evidence="15">
    <location>
        <begin position="1"/>
        <end position="22"/>
    </location>
</feature>
<evidence type="ECO:0000256" key="8">
    <source>
        <dbReference type="ARBA" id="ARBA00022803"/>
    </source>
</evidence>
<dbReference type="InterPro" id="IPR005123">
    <property type="entry name" value="Oxoglu/Fe-dep_dioxygenase_dom"/>
</dbReference>
<feature type="domain" description="Fe2OG dioxygenase" evidence="16">
    <location>
        <begin position="482"/>
        <end position="595"/>
    </location>
</feature>
<dbReference type="PROSITE" id="PS51257">
    <property type="entry name" value="PROKAR_LIPOPROTEIN"/>
    <property type="match status" value="1"/>
</dbReference>
<dbReference type="GO" id="GO:0031418">
    <property type="term" value="F:L-ascorbic acid binding"/>
    <property type="evidence" value="ECO:0007669"/>
    <property type="project" value="InterPro"/>
</dbReference>
<keyword evidence="8" id="KW-0802">TPR repeat</keyword>
<evidence type="ECO:0000256" key="2">
    <source>
        <dbReference type="ARBA" id="ARBA00001962"/>
    </source>
</evidence>
<evidence type="ECO:0000256" key="7">
    <source>
        <dbReference type="ARBA" id="ARBA00022737"/>
    </source>
</evidence>